<reference evidence="1" key="1">
    <citation type="submission" date="2023-11" db="EMBL/GenBank/DDBJ databases">
        <authorList>
            <person name="Poullet M."/>
        </authorList>
    </citation>
    <scope>NUCLEOTIDE SEQUENCE</scope>
    <source>
        <strain evidence="1">E1834</strain>
    </source>
</reference>
<evidence type="ECO:0000313" key="1">
    <source>
        <dbReference type="EMBL" id="CAK5016451.1"/>
    </source>
</evidence>
<name>A0ACB0XTJ1_MELEN</name>
<dbReference type="Proteomes" id="UP001497535">
    <property type="component" value="Unassembled WGS sequence"/>
</dbReference>
<keyword evidence="2" id="KW-1185">Reference proteome</keyword>
<proteinExistence type="predicted"/>
<comment type="caution">
    <text evidence="1">The sequence shown here is derived from an EMBL/GenBank/DDBJ whole genome shotgun (WGS) entry which is preliminary data.</text>
</comment>
<accession>A0ACB0XTJ1</accession>
<sequence length="82" mass="9113">MVNLIWLATFFFASALLLEFGVDSMKSQLEPGESSKSSKGFNLKKLINILKPAGSKSKQGAKKKILLLVDKFLSHYYFAVSI</sequence>
<protein>
    <submittedName>
        <fullName evidence="1">Uncharacterized protein</fullName>
    </submittedName>
</protein>
<dbReference type="EMBL" id="CAVMJV010000002">
    <property type="protein sequence ID" value="CAK5016451.1"/>
    <property type="molecule type" value="Genomic_DNA"/>
</dbReference>
<evidence type="ECO:0000313" key="2">
    <source>
        <dbReference type="Proteomes" id="UP001497535"/>
    </source>
</evidence>
<gene>
    <name evidence="1" type="ORF">MENTE1834_LOCUS3315</name>
</gene>
<organism evidence="1 2">
    <name type="scientific">Meloidogyne enterolobii</name>
    <name type="common">Root-knot nematode worm</name>
    <name type="synonym">Meloidogyne mayaguensis</name>
    <dbReference type="NCBI Taxonomy" id="390850"/>
    <lineage>
        <taxon>Eukaryota</taxon>
        <taxon>Metazoa</taxon>
        <taxon>Ecdysozoa</taxon>
        <taxon>Nematoda</taxon>
        <taxon>Chromadorea</taxon>
        <taxon>Rhabditida</taxon>
        <taxon>Tylenchina</taxon>
        <taxon>Tylenchomorpha</taxon>
        <taxon>Tylenchoidea</taxon>
        <taxon>Meloidogynidae</taxon>
        <taxon>Meloidogyninae</taxon>
        <taxon>Meloidogyne</taxon>
    </lineage>
</organism>